<sequence length="441" mass="46735">MREFVPRGSCDSVTCFLLVLTTATIFTAAADSGNSGCAVSVEGKDILCRFTGLFHKSREVSDKLLHVDGDDLRGDIDLNKERVDHIVGRISGVLGEANKFHQLSTSDKQKIEKMCGDLQKKNEEQLVRIRDAISPYHETARVGEKVSGDLLRAPVNGRTCGEKDDHTPVFERSAAGSDAKCLTLEGLCPLSSSANAHRGLGADTAKCISVGRHKHCHRNMGDEIEKVLQEWGELKANAHKYYGYSCRPSEQWVSEVKNLTVTMRSLDNLTTVISNATLMSGVYVTAVQNIIRALEYGHSLEGIIERAKEAGKKGAVIELSSGGTPSGGSAPGADGSNSSSGDGAGGTGSSSDGKAETTTLEEDVDLGLKMDDDAMPSSVRISTLGVWLLATLVPFFIILIGVLVFCLVRRRGQGADADGKGSSVTGATMGKGAPGGARGDF</sequence>
<dbReference type="AlphaFoldDB" id="F9W943"/>
<keyword evidence="3" id="KW-0732">Signal</keyword>
<feature type="chain" id="PRO_5003389981" evidence="3">
    <location>
        <begin position="30"/>
        <end position="441"/>
    </location>
</feature>
<keyword evidence="2" id="KW-1133">Transmembrane helix</keyword>
<evidence type="ECO:0000256" key="1">
    <source>
        <dbReference type="SAM" id="MobiDB-lite"/>
    </source>
</evidence>
<feature type="region of interest" description="Disordered" evidence="1">
    <location>
        <begin position="317"/>
        <end position="359"/>
    </location>
</feature>
<dbReference type="VEuPathDB" id="TriTrypDB:TcIL3000_0_44410"/>
<comment type="caution">
    <text evidence="4">The sequence shown here is derived from an EMBL/GenBank/DDBJ whole genome shotgun (WGS) entry which is preliminary data.</text>
</comment>
<keyword evidence="2" id="KW-0472">Membrane</keyword>
<feature type="transmembrane region" description="Helical" evidence="2">
    <location>
        <begin position="384"/>
        <end position="408"/>
    </location>
</feature>
<reference evidence="5" key="1">
    <citation type="submission" date="2011-07" db="EMBL/GenBank/DDBJ databases">
        <title>Divergent evolution of antigenic variation in African trypanosomes.</title>
        <authorList>
            <person name="Jackson A.P."/>
            <person name="Berry A."/>
            <person name="Allison H.C."/>
            <person name="Burton P."/>
            <person name="Anderson J."/>
            <person name="Aslett M."/>
            <person name="Brown R."/>
            <person name="Corton N."/>
            <person name="Harris D."/>
            <person name="Hauser H."/>
            <person name="Gamble J."/>
            <person name="Gilderthorp R."/>
            <person name="McQuillan J."/>
            <person name="Quail M.A."/>
            <person name="Sanders M."/>
            <person name="Van Tonder A."/>
            <person name="Ginger M.L."/>
            <person name="Donelson J.E."/>
            <person name="Field M.C."/>
            <person name="Barry J.D."/>
            <person name="Berriman M."/>
            <person name="Hertz-Fowler C."/>
        </authorList>
    </citation>
    <scope>NUCLEOTIDE SEQUENCE [LARGE SCALE GENOMIC DNA]</scope>
    <source>
        <strain evidence="5">IL3000</strain>
    </source>
</reference>
<evidence type="ECO:0000313" key="4">
    <source>
        <dbReference type="EMBL" id="CCD13733.1"/>
    </source>
</evidence>
<feature type="compositionally biased region" description="Gly residues" evidence="1">
    <location>
        <begin position="432"/>
        <end position="441"/>
    </location>
</feature>
<evidence type="ECO:0000313" key="5">
    <source>
        <dbReference type="Proteomes" id="UP000000702"/>
    </source>
</evidence>
<evidence type="ECO:0000256" key="3">
    <source>
        <dbReference type="SAM" id="SignalP"/>
    </source>
</evidence>
<keyword evidence="5" id="KW-1185">Reference proteome</keyword>
<gene>
    <name evidence="4" type="ORF">TCIL3000_0_44410</name>
</gene>
<feature type="compositionally biased region" description="Low complexity" evidence="1">
    <location>
        <begin position="331"/>
        <end position="341"/>
    </location>
</feature>
<dbReference type="Proteomes" id="UP000000702">
    <property type="component" value="Unassembled WGS sequence"/>
</dbReference>
<protein>
    <submittedName>
        <fullName evidence="4">WGS project CAEQ00000000 data, annotated contig 1813</fullName>
    </submittedName>
</protein>
<feature type="region of interest" description="Disordered" evidence="1">
    <location>
        <begin position="414"/>
        <end position="441"/>
    </location>
</feature>
<proteinExistence type="predicted"/>
<dbReference type="EMBL" id="CAEQ01001257">
    <property type="protein sequence ID" value="CCD13733.1"/>
    <property type="molecule type" value="Genomic_DNA"/>
</dbReference>
<feature type="signal peptide" evidence="3">
    <location>
        <begin position="1"/>
        <end position="29"/>
    </location>
</feature>
<accession>F9W943</accession>
<evidence type="ECO:0000256" key="2">
    <source>
        <dbReference type="SAM" id="Phobius"/>
    </source>
</evidence>
<keyword evidence="2" id="KW-0812">Transmembrane</keyword>
<name>F9W943_TRYCI</name>
<organism evidence="4 5">
    <name type="scientific">Trypanosoma congolense (strain IL3000)</name>
    <dbReference type="NCBI Taxonomy" id="1068625"/>
    <lineage>
        <taxon>Eukaryota</taxon>
        <taxon>Discoba</taxon>
        <taxon>Euglenozoa</taxon>
        <taxon>Kinetoplastea</taxon>
        <taxon>Metakinetoplastina</taxon>
        <taxon>Trypanosomatida</taxon>
        <taxon>Trypanosomatidae</taxon>
        <taxon>Trypanosoma</taxon>
        <taxon>Nannomonas</taxon>
    </lineage>
</organism>
<reference evidence="4 5" key="2">
    <citation type="journal article" date="2012" name="Proc. Natl. Acad. Sci. U.S.A.">
        <title>Antigenic diversity is generated by distinct evolutionary mechanisms in African trypanosome species.</title>
        <authorList>
            <person name="Jackson A.P."/>
            <person name="Berry A."/>
            <person name="Aslett M."/>
            <person name="Allison H.C."/>
            <person name="Burton P."/>
            <person name="Vavrova-Anderson J."/>
            <person name="Brown R."/>
            <person name="Browne H."/>
            <person name="Corton N."/>
            <person name="Hauser H."/>
            <person name="Gamble J."/>
            <person name="Gilderthorp R."/>
            <person name="Marcello L."/>
            <person name="McQuillan J."/>
            <person name="Otto T.D."/>
            <person name="Quail M.A."/>
            <person name="Sanders M.J."/>
            <person name="van Tonder A."/>
            <person name="Ginger M.L."/>
            <person name="Field M.C."/>
            <person name="Barry J.D."/>
            <person name="Hertz-Fowler C."/>
            <person name="Berriman M."/>
        </authorList>
    </citation>
    <scope>NUCLEOTIDE SEQUENCE [LARGE SCALE GENOMIC DNA]</scope>
    <source>
        <strain evidence="4 5">IL3000</strain>
    </source>
</reference>